<feature type="non-terminal residue" evidence="2">
    <location>
        <position position="1"/>
    </location>
</feature>
<proteinExistence type="predicted"/>
<dbReference type="AlphaFoldDB" id="A0A1I3TK65"/>
<gene>
    <name evidence="2" type="ORF">SAMN05421753_1342</name>
</gene>
<evidence type="ECO:0000313" key="2">
    <source>
        <dbReference type="EMBL" id="SFJ71578.1"/>
    </source>
</evidence>
<dbReference type="EMBL" id="FOQD01000034">
    <property type="protein sequence ID" value="SFJ71578.1"/>
    <property type="molecule type" value="Genomic_DNA"/>
</dbReference>
<feature type="region of interest" description="Disordered" evidence="1">
    <location>
        <begin position="1"/>
        <end position="51"/>
    </location>
</feature>
<accession>A0A1I3TK65</accession>
<evidence type="ECO:0000313" key="3">
    <source>
        <dbReference type="Proteomes" id="UP000199518"/>
    </source>
</evidence>
<name>A0A1I3TK65_9PLAN</name>
<feature type="compositionally biased region" description="Polar residues" evidence="1">
    <location>
        <begin position="12"/>
        <end position="39"/>
    </location>
</feature>
<reference evidence="3" key="1">
    <citation type="submission" date="2016-10" db="EMBL/GenBank/DDBJ databases">
        <authorList>
            <person name="Varghese N."/>
            <person name="Submissions S."/>
        </authorList>
    </citation>
    <scope>NUCLEOTIDE SEQUENCE [LARGE SCALE GENOMIC DNA]</scope>
    <source>
        <strain evidence="3">DSM 26348</strain>
    </source>
</reference>
<dbReference type="Proteomes" id="UP000199518">
    <property type="component" value="Unassembled WGS sequence"/>
</dbReference>
<keyword evidence="3" id="KW-1185">Reference proteome</keyword>
<organism evidence="2 3">
    <name type="scientific">Planctomicrobium piriforme</name>
    <dbReference type="NCBI Taxonomy" id="1576369"/>
    <lineage>
        <taxon>Bacteria</taxon>
        <taxon>Pseudomonadati</taxon>
        <taxon>Planctomycetota</taxon>
        <taxon>Planctomycetia</taxon>
        <taxon>Planctomycetales</taxon>
        <taxon>Planctomycetaceae</taxon>
        <taxon>Planctomicrobium</taxon>
    </lineage>
</organism>
<sequence>RRSHHSGRPSVACSSTQITTTSTLESITGSRHTASSSSVSDRDGCTPGRHQSHSLTNCIAVGGRIGHHIFNSSTVKSSQQFFSLEWISSLSGRHRQSQQGPPSIHRGMQFGRRTSATASQATCMVGIFFCGRSRPVEAIGSALMLVESSWTSSRSGSPKACTIRSQTPAAHLWSKRFQAVLGFHGRVASGTPFSHSQETLPTTPV</sequence>
<evidence type="ECO:0000256" key="1">
    <source>
        <dbReference type="SAM" id="MobiDB-lite"/>
    </source>
</evidence>
<protein>
    <submittedName>
        <fullName evidence="2">Uncharacterized protein</fullName>
    </submittedName>
</protein>